<reference evidence="1 2" key="1">
    <citation type="submission" date="2014-03" db="EMBL/GenBank/DDBJ databases">
        <title>Draft genome sequence of Deinococcus phoenicis 1P10ME.</title>
        <authorList>
            <person name="Stepanov V.G."/>
            <person name="Vaishampayan P."/>
            <person name="Venkateswaran K."/>
            <person name="Fox G.E."/>
        </authorList>
    </citation>
    <scope>NUCLEOTIDE SEQUENCE [LARGE SCALE GENOMIC DNA]</scope>
    <source>
        <strain evidence="1 2">1P10ME</strain>
    </source>
</reference>
<evidence type="ECO:0000313" key="1">
    <source>
        <dbReference type="EMBL" id="EYB66616.1"/>
    </source>
</evidence>
<organism evidence="1 2">
    <name type="scientific">Deinococcus phoenicis</name>
    <dbReference type="NCBI Taxonomy" id="1476583"/>
    <lineage>
        <taxon>Bacteria</taxon>
        <taxon>Thermotogati</taxon>
        <taxon>Deinococcota</taxon>
        <taxon>Deinococci</taxon>
        <taxon>Deinococcales</taxon>
        <taxon>Deinococcaceae</taxon>
        <taxon>Deinococcus</taxon>
    </lineage>
</organism>
<keyword evidence="2" id="KW-1185">Reference proteome</keyword>
<name>A0A016QKX2_9DEIO</name>
<evidence type="ECO:0000313" key="2">
    <source>
        <dbReference type="Proteomes" id="UP000020492"/>
    </source>
</evidence>
<dbReference type="eggNOG" id="COG5316">
    <property type="taxonomic scope" value="Bacteria"/>
</dbReference>
<comment type="caution">
    <text evidence="1">The sequence shown here is derived from an EMBL/GenBank/DDBJ whole genome shotgun (WGS) entry which is preliminary data.</text>
</comment>
<dbReference type="EMBL" id="JHAC01000071">
    <property type="protein sequence ID" value="EYB66616.1"/>
    <property type="molecule type" value="Genomic_DNA"/>
</dbReference>
<dbReference type="AlphaFoldDB" id="A0A016QKX2"/>
<dbReference type="PATRIC" id="fig|1476583.3.peg.3371"/>
<accession>A0A016QKX2</accession>
<gene>
    <name evidence="1" type="ORF">DEIPH_ctg081orf0001</name>
</gene>
<sequence>MRYGRAVKVLEAGERGSGKYQVTYIFENSKDRAIRVELTERIYGRKVVLKGVEKSGETLMELRADVPARGSVTRTFTVELEN</sequence>
<dbReference type="Proteomes" id="UP000020492">
    <property type="component" value="Unassembled WGS sequence"/>
</dbReference>
<protein>
    <submittedName>
        <fullName evidence="1">Uncharacterized protein</fullName>
    </submittedName>
</protein>
<proteinExistence type="predicted"/>